<keyword evidence="3" id="KW-1185">Reference proteome</keyword>
<keyword evidence="1 2" id="KW-0808">Transferase</keyword>
<dbReference type="KEGG" id="lua:D4A81_07845"/>
<dbReference type="Gene3D" id="3.40.50.150">
    <property type="entry name" value="Vaccinia Virus protein VP39"/>
    <property type="match status" value="1"/>
</dbReference>
<protein>
    <submittedName>
        <fullName evidence="2">Class I SAM-dependent methyltransferase</fullName>
    </submittedName>
</protein>
<dbReference type="GO" id="GO:0008168">
    <property type="term" value="F:methyltransferase activity"/>
    <property type="evidence" value="ECO:0007669"/>
    <property type="project" value="UniProtKB-KW"/>
</dbReference>
<dbReference type="OrthoDB" id="9811589at2"/>
<name>A0A385Q0Q7_9FIRM</name>
<dbReference type="CDD" id="cd02440">
    <property type="entry name" value="AdoMet_MTases"/>
    <property type="match status" value="1"/>
</dbReference>
<dbReference type="SUPFAM" id="SSF53335">
    <property type="entry name" value="S-adenosyl-L-methionine-dependent methyltransferases"/>
    <property type="match status" value="1"/>
</dbReference>
<dbReference type="Proteomes" id="UP000265562">
    <property type="component" value="Chromosome"/>
</dbReference>
<reference evidence="2 3" key="1">
    <citation type="submission" date="2018-09" db="EMBL/GenBank/DDBJ databases">
        <title>Genome sequencing of Lachnoanaerobaculum umeaense DSM 23576.</title>
        <authorList>
            <person name="Kook J.-K."/>
            <person name="Park S.-N."/>
            <person name="Lim Y.K."/>
        </authorList>
    </citation>
    <scope>NUCLEOTIDE SEQUENCE [LARGE SCALE GENOMIC DNA]</scope>
    <source>
        <strain evidence="3">DSM 23576 \ CCUG 58757</strain>
    </source>
</reference>
<dbReference type="InterPro" id="IPR029063">
    <property type="entry name" value="SAM-dependent_MTases_sf"/>
</dbReference>
<dbReference type="EMBL" id="CP032364">
    <property type="protein sequence ID" value="AYA99852.1"/>
    <property type="molecule type" value="Genomic_DNA"/>
</dbReference>
<proteinExistence type="predicted"/>
<dbReference type="PANTHER" id="PTHR43861">
    <property type="entry name" value="TRANS-ACONITATE 2-METHYLTRANSFERASE-RELATED"/>
    <property type="match status" value="1"/>
</dbReference>
<dbReference type="InterPro" id="IPR041698">
    <property type="entry name" value="Methyltransf_25"/>
</dbReference>
<keyword evidence="2" id="KW-0489">Methyltransferase</keyword>
<dbReference type="RefSeq" id="WP_111524712.1">
    <property type="nucleotide sequence ID" value="NZ_CP032364.1"/>
</dbReference>
<dbReference type="Gene3D" id="2.20.25.110">
    <property type="entry name" value="S-adenosyl-L-methionine-dependent methyltransferases"/>
    <property type="match status" value="1"/>
</dbReference>
<dbReference type="AlphaFoldDB" id="A0A385Q0Q7"/>
<organism evidence="2 3">
    <name type="scientific">Lachnoanaerobaculum umeaense</name>
    <dbReference type="NCBI Taxonomy" id="617123"/>
    <lineage>
        <taxon>Bacteria</taxon>
        <taxon>Bacillati</taxon>
        <taxon>Bacillota</taxon>
        <taxon>Clostridia</taxon>
        <taxon>Lachnospirales</taxon>
        <taxon>Lachnospiraceae</taxon>
        <taxon>Lachnoanaerobaculum</taxon>
    </lineage>
</organism>
<evidence type="ECO:0000313" key="2">
    <source>
        <dbReference type="EMBL" id="AYA99852.1"/>
    </source>
</evidence>
<dbReference type="GO" id="GO:0032259">
    <property type="term" value="P:methylation"/>
    <property type="evidence" value="ECO:0007669"/>
    <property type="project" value="UniProtKB-KW"/>
</dbReference>
<evidence type="ECO:0000256" key="1">
    <source>
        <dbReference type="ARBA" id="ARBA00022679"/>
    </source>
</evidence>
<dbReference type="Pfam" id="PF13649">
    <property type="entry name" value="Methyltransf_25"/>
    <property type="match status" value="1"/>
</dbReference>
<gene>
    <name evidence="2" type="ORF">D4A81_07845</name>
</gene>
<sequence length="250" mass="29398">MEQYTNFAKVYDLFMDNVPYDKWIEQIKDILHKENIFDGLICDLGCGTGTITEGLSNIGYDMIGIDNSYDMLDIAMEKKYASGNDILYLCQDMREFELYGTVRAVISRCDSLNYIQSLSELKEVFSLVNNYLDPKGVFIFDMNTIHKYQDILGENTFAEVREQASFIWENTYDIEERINEYDLNLFIRLEDDTYKRFEERHVQRAYTFDEIVSAIESSKMSLERYMDADTYGEISENTERILFIAREKGK</sequence>
<accession>A0A385Q0Q7</accession>
<evidence type="ECO:0000313" key="3">
    <source>
        <dbReference type="Proteomes" id="UP000265562"/>
    </source>
</evidence>